<feature type="non-terminal residue" evidence="2">
    <location>
        <position position="353"/>
    </location>
</feature>
<reference evidence="2" key="1">
    <citation type="submission" date="2021-06" db="EMBL/GenBank/DDBJ databases">
        <authorList>
            <person name="Kallberg Y."/>
            <person name="Tangrot J."/>
            <person name="Rosling A."/>
        </authorList>
    </citation>
    <scope>NUCLEOTIDE SEQUENCE</scope>
    <source>
        <strain evidence="2">IN212</strain>
    </source>
</reference>
<feature type="compositionally biased region" description="Low complexity" evidence="1">
    <location>
        <begin position="244"/>
        <end position="254"/>
    </location>
</feature>
<comment type="caution">
    <text evidence="2">The sequence shown here is derived from an EMBL/GenBank/DDBJ whole genome shotgun (WGS) entry which is preliminary data.</text>
</comment>
<keyword evidence="3" id="KW-1185">Reference proteome</keyword>
<dbReference type="OrthoDB" id="2448782at2759"/>
<evidence type="ECO:0000313" key="3">
    <source>
        <dbReference type="Proteomes" id="UP000789396"/>
    </source>
</evidence>
<sequence>NVAPTKAEVLELQGLSRVENTDKCTFKIKEIESLTELDDFLYKFLTWLKRIEGKDYKAKSIHNCYASVAWYLKEHSEIKPCKLCDLYHFGKALRTLDGKMKKLQNEGLGEMDQASQLTADEIFQILNHETMQVDTNEALKRNKYEKSSTRKIPIPSDQVNNCFKPIENTLYLISFHPDDACESFFLETTRAAKGLKLSLEPSERFSLEPSQRSLSELSSLEPSERSLLEPSERSSPELSERPLSELSQRSSQRLFQKSAKKPSKGLSHRLKSTLYALFKPPYKISNDQPTHIPPKIRKSSSAQAIPAARARSSTQARPPLNDLSNRFSPLTYQDIKDINNNDKEIKEIHYHFH</sequence>
<feature type="region of interest" description="Disordered" evidence="1">
    <location>
        <begin position="285"/>
        <end position="327"/>
    </location>
</feature>
<feature type="region of interest" description="Disordered" evidence="1">
    <location>
        <begin position="208"/>
        <end position="266"/>
    </location>
</feature>
<feature type="compositionally biased region" description="Low complexity" evidence="1">
    <location>
        <begin position="208"/>
        <end position="221"/>
    </location>
</feature>
<evidence type="ECO:0000313" key="2">
    <source>
        <dbReference type="EMBL" id="CAG8712778.1"/>
    </source>
</evidence>
<gene>
    <name evidence="2" type="ORF">RFULGI_LOCUS10950</name>
</gene>
<feature type="compositionally biased region" description="Polar residues" evidence="1">
    <location>
        <begin position="311"/>
        <end position="327"/>
    </location>
</feature>
<dbReference type="EMBL" id="CAJVPZ010022724">
    <property type="protein sequence ID" value="CAG8712778.1"/>
    <property type="molecule type" value="Genomic_DNA"/>
</dbReference>
<feature type="compositionally biased region" description="Basic and acidic residues" evidence="1">
    <location>
        <begin position="222"/>
        <end position="243"/>
    </location>
</feature>
<evidence type="ECO:0000256" key="1">
    <source>
        <dbReference type="SAM" id="MobiDB-lite"/>
    </source>
</evidence>
<accession>A0A9N9N8T9</accession>
<organism evidence="2 3">
    <name type="scientific">Racocetra fulgida</name>
    <dbReference type="NCBI Taxonomy" id="60492"/>
    <lineage>
        <taxon>Eukaryota</taxon>
        <taxon>Fungi</taxon>
        <taxon>Fungi incertae sedis</taxon>
        <taxon>Mucoromycota</taxon>
        <taxon>Glomeromycotina</taxon>
        <taxon>Glomeromycetes</taxon>
        <taxon>Diversisporales</taxon>
        <taxon>Gigasporaceae</taxon>
        <taxon>Racocetra</taxon>
    </lineage>
</organism>
<protein>
    <submittedName>
        <fullName evidence="2">12633_t:CDS:1</fullName>
    </submittedName>
</protein>
<dbReference type="Proteomes" id="UP000789396">
    <property type="component" value="Unassembled WGS sequence"/>
</dbReference>
<dbReference type="AlphaFoldDB" id="A0A9N9N8T9"/>
<proteinExistence type="predicted"/>
<name>A0A9N9N8T9_9GLOM</name>